<keyword evidence="4" id="KW-1185">Reference proteome</keyword>
<feature type="compositionally biased region" description="Low complexity" evidence="1">
    <location>
        <begin position="230"/>
        <end position="246"/>
    </location>
</feature>
<feature type="compositionally biased region" description="Basic and acidic residues" evidence="1">
    <location>
        <begin position="85"/>
        <end position="97"/>
    </location>
</feature>
<gene>
    <name evidence="3" type="ORF">V2E24_02395</name>
</gene>
<feature type="chain" id="PRO_5045569250" evidence="2">
    <location>
        <begin position="27"/>
        <end position="474"/>
    </location>
</feature>
<dbReference type="PANTHER" id="PTHR23159">
    <property type="entry name" value="CENTROSOMAL PROTEIN 2"/>
    <property type="match status" value="1"/>
</dbReference>
<dbReference type="EMBL" id="JAZDWZ010000006">
    <property type="protein sequence ID" value="MEE3928419.1"/>
    <property type="molecule type" value="Genomic_DNA"/>
</dbReference>
<proteinExistence type="predicted"/>
<keyword evidence="2" id="KW-0732">Signal</keyword>
<evidence type="ECO:0000256" key="1">
    <source>
        <dbReference type="SAM" id="MobiDB-lite"/>
    </source>
</evidence>
<sequence length="474" mass="53773">MKSKLKIILGLGAVTTLMPISIMSCAKQEDENQNKVKELESQLSALTTRYNEEKTALQNQIAQMNAKLEAEKAEKEKLQTQLSAKENELNAEKTKLSEATKKLEANEAKKTELEEQISKLNAQVEELKAQLAEADKTSQIEALQSEKTTLEASVSDLNKKLEDAKVKHNSDSENITELQKQLSEKTKALETANASTQSLTSEIQTLSANVAKLTNELKELKEKQSAQASQNTQTEETQTQKTSQTEEQNENKAQDTQEETQSEESMNQLSDTTDESEEESAQSPESRRQELSNYEETLNKKLISDWLTNYNSSNLSQASELVSRSFPNLSDEINSFIGALAQNYEKLVEMKNSQTEEEYLKFLTELDKYMAAYQQTFTILNVLINASSYFDYRNYPYDYKQTQAFIQSVAQQKQYFEDLFKNAFANVSSGNRLINSYSLATSYLIKQITVYLDQVQIQNAQLMQKLAEKSTEEK</sequence>
<evidence type="ECO:0000256" key="2">
    <source>
        <dbReference type="SAM" id="SignalP"/>
    </source>
</evidence>
<evidence type="ECO:0000313" key="4">
    <source>
        <dbReference type="Proteomes" id="UP001344817"/>
    </source>
</evidence>
<dbReference type="Gene3D" id="1.10.287.1490">
    <property type="match status" value="1"/>
</dbReference>
<feature type="region of interest" description="Disordered" evidence="1">
    <location>
        <begin position="77"/>
        <end position="97"/>
    </location>
</feature>
<comment type="caution">
    <text evidence="3">The sequence shown here is derived from an EMBL/GenBank/DDBJ whole genome shotgun (WGS) entry which is preliminary data.</text>
</comment>
<name>A0ABU7MLK0_9BACT</name>
<protein>
    <submittedName>
        <fullName evidence="3">Uncharacterized protein</fullName>
    </submittedName>
</protein>
<feature type="signal peptide" evidence="2">
    <location>
        <begin position="1"/>
        <end position="26"/>
    </location>
</feature>
<accession>A0ABU7MLK0</accession>
<dbReference type="PANTHER" id="PTHR23159:SF31">
    <property type="entry name" value="CENTROSOME-ASSOCIATED PROTEIN CEP250 ISOFORM X1"/>
    <property type="match status" value="1"/>
</dbReference>
<dbReference type="Proteomes" id="UP001344817">
    <property type="component" value="Unassembled WGS sequence"/>
</dbReference>
<dbReference type="PROSITE" id="PS51257">
    <property type="entry name" value="PROKAR_LIPOPROTEIN"/>
    <property type="match status" value="1"/>
</dbReference>
<organism evidence="3 4">
    <name type="scientific">Mycoplasmopsis ciconiae</name>
    <dbReference type="NCBI Taxonomy" id="561067"/>
    <lineage>
        <taxon>Bacteria</taxon>
        <taxon>Bacillati</taxon>
        <taxon>Mycoplasmatota</taxon>
        <taxon>Mycoplasmoidales</taxon>
        <taxon>Metamycoplasmataceae</taxon>
        <taxon>Mycoplasmopsis</taxon>
    </lineage>
</organism>
<reference evidence="3" key="1">
    <citation type="submission" date="2024-01" db="EMBL/GenBank/DDBJ databases">
        <title>Genome sequence of Mycoplasma ciconiae type strain DSM 25251.</title>
        <authorList>
            <person name="Spergser J."/>
        </authorList>
    </citation>
    <scope>NUCLEOTIDE SEQUENCE [LARGE SCALE GENOMIC DNA]</scope>
    <source>
        <strain evidence="3">DSM 25251</strain>
    </source>
</reference>
<evidence type="ECO:0000313" key="3">
    <source>
        <dbReference type="EMBL" id="MEE3928419.1"/>
    </source>
</evidence>
<dbReference type="RefSeq" id="WP_330500831.1">
    <property type="nucleotide sequence ID" value="NZ_JAZDWZ010000006.1"/>
</dbReference>
<feature type="region of interest" description="Disordered" evidence="1">
    <location>
        <begin position="220"/>
        <end position="292"/>
    </location>
</feature>